<dbReference type="NCBIfam" id="TIGR04056">
    <property type="entry name" value="OMP_RagA_SusC"/>
    <property type="match status" value="1"/>
</dbReference>
<dbReference type="NCBIfam" id="TIGR04057">
    <property type="entry name" value="SusC_RagA_signa"/>
    <property type="match status" value="1"/>
</dbReference>
<evidence type="ECO:0000256" key="7">
    <source>
        <dbReference type="ARBA" id="ARBA00023237"/>
    </source>
</evidence>
<dbReference type="GO" id="GO:0015344">
    <property type="term" value="F:siderophore uptake transmembrane transporter activity"/>
    <property type="evidence" value="ECO:0007669"/>
    <property type="project" value="TreeGrafter"/>
</dbReference>
<dbReference type="AlphaFoldDB" id="A0A1G7VKU8"/>
<protein>
    <submittedName>
        <fullName evidence="10">TonB-linked outer membrane protein, SusC/RagA family</fullName>
    </submittedName>
</protein>
<evidence type="ECO:0000256" key="4">
    <source>
        <dbReference type="ARBA" id="ARBA00022692"/>
    </source>
</evidence>
<dbReference type="STRING" id="104663.SAMN04488121_105165"/>
<keyword evidence="6 8" id="KW-0472">Membrane</keyword>
<dbReference type="Gene3D" id="2.40.170.20">
    <property type="entry name" value="TonB-dependent receptor, beta-barrel domain"/>
    <property type="match status" value="1"/>
</dbReference>
<evidence type="ECO:0000256" key="1">
    <source>
        <dbReference type="ARBA" id="ARBA00004571"/>
    </source>
</evidence>
<dbReference type="InterPro" id="IPR023997">
    <property type="entry name" value="TonB-dep_OMP_SusC/RagA_CS"/>
</dbReference>
<keyword evidence="4 8" id="KW-0812">Transmembrane</keyword>
<comment type="subcellular location">
    <subcellularLocation>
        <location evidence="1 8">Cell outer membrane</location>
        <topology evidence="1 8">Multi-pass membrane protein</topology>
    </subcellularLocation>
</comment>
<comment type="similarity">
    <text evidence="8">Belongs to the TonB-dependent receptor family.</text>
</comment>
<dbReference type="InterPro" id="IPR039426">
    <property type="entry name" value="TonB-dep_rcpt-like"/>
</dbReference>
<accession>A0A1G7VKU8</accession>
<dbReference type="Gene3D" id="2.170.130.10">
    <property type="entry name" value="TonB-dependent receptor, plug domain"/>
    <property type="match status" value="1"/>
</dbReference>
<organism evidence="10 11">
    <name type="scientific">Chitinophaga filiformis</name>
    <name type="common">Myxococcus filiformis</name>
    <name type="synonym">Flexibacter filiformis</name>
    <dbReference type="NCBI Taxonomy" id="104663"/>
    <lineage>
        <taxon>Bacteria</taxon>
        <taxon>Pseudomonadati</taxon>
        <taxon>Bacteroidota</taxon>
        <taxon>Chitinophagia</taxon>
        <taxon>Chitinophagales</taxon>
        <taxon>Chitinophagaceae</taxon>
        <taxon>Chitinophaga</taxon>
    </lineage>
</organism>
<dbReference type="InterPro" id="IPR023996">
    <property type="entry name" value="TonB-dep_OMP_SusC/RagA"/>
</dbReference>
<dbReference type="OrthoDB" id="9768177at2"/>
<sequence length="1040" mass="113826">MKSAKIIRLRILLLWGTIMIFTQSKNVFAQTAKVTGTITSQSTSAPVPGASINVKNTQTSAIADESGKFSINASTGDVLVITSVGFIAKEVKVESPELRIQLQESENQLENIVVIGYGTQKKKLVTGANIQVKGSDIQKQNTTNAMQALQGQAPGVQITSYSGQPGSGMNVIIRGKGTVGNFSPLYIVDGVQTGDISYLNPADIESIDILKDAASAAIYGSQAANGVILVTTRSGKNNQKAQVTLDAFYGAQNVARKAKLLNAKEYATIINEAAVNSGKAPYFSNDVINNLPVNTNWMDEMFKSNVPTQNYVLGVQGGGAGSAYSLSLGYTGQGGIVGGSNISNFERYTFRINSDHNLYQNIIKVGEHLTFNYQNTHGILVDGQYNNTLRSAFSTSPFLPMYDANGNYFSSDQKGWYPGKPDQSWNNTESNPYGVMDYTTRNRNSSQGLFGDVYIQAEPIKGLKFRSSLGVNYTSNQSHGYTPVYHLSIYSFNDTSKVSQSMGNGLTLQFDNLLSYDFNVANDHHFSVMAGSSSLKTKTVNISGNNWYLRVADLQHAYLSVAQNVDRGAPYMSISGGPTENALLSYFGRLQYDFREKYLLNITFRSDGSSRFAPGHRWGYFPSVSAGWVTSMESFMQDAHWLNFLKIRGSWGRVGNQNVAAYQYLSPISFSNTAYIFGPVEGANTQGAFPSRIANPDVKWETSEQTNIGFDATVLKRLNITFDYYNKKTKDWLITVPILATAGADAPLINGGDVTNKGVELALNYQNSIGKDFNYSVGINGAYNRNRIGNIPTNDHVLHGNTNVLYANAGEFYRAANGEPVGYFWGYKTDGIFQTAEEVQAYKGKTGTPIQPTALPGDIRYVDLNGDGTIDANDKTKIGDPNPNLTFGFNVALGYKGFDLFIQASGVSGNQLVQSWRGPGGFGNYTTEVLQRWHGPGTSNRIPRVTEDGVNWAQFSDLYIYDGKFLRISTITLGYDFARLVKKSYLGRLRVYGSVLNAFTITGYKGMDPEVGYNEGFSSGVDLGYYPRPRTYMVGANIRF</sequence>
<dbReference type="PANTHER" id="PTHR30069:SF29">
    <property type="entry name" value="HEMOGLOBIN AND HEMOGLOBIN-HAPTOGLOBIN-BINDING PROTEIN 1-RELATED"/>
    <property type="match status" value="1"/>
</dbReference>
<dbReference type="Gene3D" id="2.60.40.1120">
    <property type="entry name" value="Carboxypeptidase-like, regulatory domain"/>
    <property type="match status" value="1"/>
</dbReference>
<dbReference type="InterPro" id="IPR036942">
    <property type="entry name" value="Beta-barrel_TonB_sf"/>
</dbReference>
<dbReference type="InterPro" id="IPR037066">
    <property type="entry name" value="Plug_dom_sf"/>
</dbReference>
<evidence type="ECO:0000313" key="10">
    <source>
        <dbReference type="EMBL" id="SDG60472.1"/>
    </source>
</evidence>
<gene>
    <name evidence="10" type="ORF">SAMN04488121_105165</name>
</gene>
<keyword evidence="2 8" id="KW-0813">Transport</keyword>
<evidence type="ECO:0000256" key="3">
    <source>
        <dbReference type="ARBA" id="ARBA00022452"/>
    </source>
</evidence>
<dbReference type="Pfam" id="PF07715">
    <property type="entry name" value="Plug"/>
    <property type="match status" value="1"/>
</dbReference>
<evidence type="ECO:0000256" key="6">
    <source>
        <dbReference type="ARBA" id="ARBA00023136"/>
    </source>
</evidence>
<feature type="domain" description="TonB-dependent receptor plug" evidence="9">
    <location>
        <begin position="126"/>
        <end position="227"/>
    </location>
</feature>
<keyword evidence="7 8" id="KW-0998">Cell outer membrane</keyword>
<dbReference type="Pfam" id="PF13715">
    <property type="entry name" value="CarbopepD_reg_2"/>
    <property type="match status" value="1"/>
</dbReference>
<dbReference type="SUPFAM" id="SSF56935">
    <property type="entry name" value="Porins"/>
    <property type="match status" value="1"/>
</dbReference>
<keyword evidence="3 8" id="KW-1134">Transmembrane beta strand</keyword>
<evidence type="ECO:0000313" key="11">
    <source>
        <dbReference type="Proteomes" id="UP000199045"/>
    </source>
</evidence>
<evidence type="ECO:0000256" key="8">
    <source>
        <dbReference type="PROSITE-ProRule" id="PRU01360"/>
    </source>
</evidence>
<keyword evidence="5" id="KW-0732">Signal</keyword>
<reference evidence="10 11" key="1">
    <citation type="submission" date="2016-10" db="EMBL/GenBank/DDBJ databases">
        <authorList>
            <person name="de Groot N.N."/>
        </authorList>
    </citation>
    <scope>NUCLEOTIDE SEQUENCE [LARGE SCALE GENOMIC DNA]</scope>
    <source>
        <strain evidence="10 11">DSM 527</strain>
    </source>
</reference>
<evidence type="ECO:0000259" key="9">
    <source>
        <dbReference type="Pfam" id="PF07715"/>
    </source>
</evidence>
<dbReference type="SUPFAM" id="SSF49464">
    <property type="entry name" value="Carboxypeptidase regulatory domain-like"/>
    <property type="match status" value="1"/>
</dbReference>
<dbReference type="InterPro" id="IPR012910">
    <property type="entry name" value="Plug_dom"/>
</dbReference>
<dbReference type="PROSITE" id="PS52016">
    <property type="entry name" value="TONB_DEPENDENT_REC_3"/>
    <property type="match status" value="1"/>
</dbReference>
<evidence type="ECO:0000256" key="2">
    <source>
        <dbReference type="ARBA" id="ARBA00022448"/>
    </source>
</evidence>
<dbReference type="Proteomes" id="UP000199045">
    <property type="component" value="Unassembled WGS sequence"/>
</dbReference>
<proteinExistence type="inferred from homology"/>
<dbReference type="EMBL" id="FNBN01000005">
    <property type="protein sequence ID" value="SDG60472.1"/>
    <property type="molecule type" value="Genomic_DNA"/>
</dbReference>
<dbReference type="GO" id="GO:0009279">
    <property type="term" value="C:cell outer membrane"/>
    <property type="evidence" value="ECO:0007669"/>
    <property type="project" value="UniProtKB-SubCell"/>
</dbReference>
<name>A0A1G7VKU8_CHIFI</name>
<dbReference type="InterPro" id="IPR008969">
    <property type="entry name" value="CarboxyPept-like_regulatory"/>
</dbReference>
<dbReference type="GO" id="GO:0044718">
    <property type="term" value="P:siderophore transmembrane transport"/>
    <property type="evidence" value="ECO:0007669"/>
    <property type="project" value="TreeGrafter"/>
</dbReference>
<evidence type="ECO:0000256" key="5">
    <source>
        <dbReference type="ARBA" id="ARBA00022729"/>
    </source>
</evidence>
<dbReference type="PANTHER" id="PTHR30069">
    <property type="entry name" value="TONB-DEPENDENT OUTER MEMBRANE RECEPTOR"/>
    <property type="match status" value="1"/>
</dbReference>